<dbReference type="Proteomes" id="UP000182248">
    <property type="component" value="Unassembled WGS sequence"/>
</dbReference>
<evidence type="ECO:0000256" key="1">
    <source>
        <dbReference type="ARBA" id="ARBA00003330"/>
    </source>
</evidence>
<dbReference type="Pfam" id="PF00578">
    <property type="entry name" value="AhpC-TSA"/>
    <property type="match status" value="1"/>
</dbReference>
<dbReference type="STRING" id="1150368.SAMN02927921_01308"/>
<dbReference type="InterPro" id="IPR050924">
    <property type="entry name" value="Peroxiredoxin_BCP/PrxQ"/>
</dbReference>
<evidence type="ECO:0000256" key="3">
    <source>
        <dbReference type="ARBA" id="ARBA00013017"/>
    </source>
</evidence>
<sequence>MSGNSSYLYKRQWKTNINFSISIMALFERSGKSLKKGDLIPSFTLKDQNGNPVDLPEALGENGGVIYFYPKDDSPVCTRQARAFRDHYEAFTDAGVRVIGINSGSTESHKEFQQKYDLPFTLLSDPDNEVLRQFGIKNVLFLTGRETFIINAKGRVVHKFRDLVNAGNHIEEALGALKLL</sequence>
<dbReference type="InterPro" id="IPR036249">
    <property type="entry name" value="Thioredoxin-like_sf"/>
</dbReference>
<dbReference type="PIRSF" id="PIRSF000239">
    <property type="entry name" value="AHPC"/>
    <property type="match status" value="1"/>
</dbReference>
<evidence type="ECO:0000256" key="8">
    <source>
        <dbReference type="ARBA" id="ARBA00023284"/>
    </source>
</evidence>
<proteinExistence type="inferred from homology"/>
<keyword evidence="6" id="KW-0560">Oxidoreductase</keyword>
<organism evidence="15 16">
    <name type="scientific">Sinomicrobium oceani</name>
    <dbReference type="NCBI Taxonomy" id="1150368"/>
    <lineage>
        <taxon>Bacteria</taxon>
        <taxon>Pseudomonadati</taxon>
        <taxon>Bacteroidota</taxon>
        <taxon>Flavobacteriia</taxon>
        <taxon>Flavobacteriales</taxon>
        <taxon>Flavobacteriaceae</taxon>
        <taxon>Sinomicrobium</taxon>
    </lineage>
</organism>
<evidence type="ECO:0000256" key="6">
    <source>
        <dbReference type="ARBA" id="ARBA00023002"/>
    </source>
</evidence>
<dbReference type="GO" id="GO:0045454">
    <property type="term" value="P:cell redox homeostasis"/>
    <property type="evidence" value="ECO:0007669"/>
    <property type="project" value="TreeGrafter"/>
</dbReference>
<keyword evidence="16" id="KW-1185">Reference proteome</keyword>
<dbReference type="GO" id="GO:0008379">
    <property type="term" value="F:thioredoxin peroxidase activity"/>
    <property type="evidence" value="ECO:0007669"/>
    <property type="project" value="TreeGrafter"/>
</dbReference>
<evidence type="ECO:0000256" key="4">
    <source>
        <dbReference type="ARBA" id="ARBA00022559"/>
    </source>
</evidence>
<keyword evidence="4" id="KW-0575">Peroxidase</keyword>
<comment type="function">
    <text evidence="1">Thiol-specific peroxidase that catalyzes the reduction of hydrogen peroxide and organic hydroperoxides to water and alcohols, respectively. Plays a role in cell protection against oxidative stress by detoxifying peroxides and as sensor of hydrogen peroxide-mediated signaling events.</text>
</comment>
<keyword evidence="7" id="KW-1015">Disulfide bond</keyword>
<gene>
    <name evidence="15" type="ORF">SAMN02927921_01308</name>
</gene>
<keyword evidence="5" id="KW-0049">Antioxidant</keyword>
<evidence type="ECO:0000256" key="12">
    <source>
        <dbReference type="ARBA" id="ARBA00049091"/>
    </source>
</evidence>
<dbReference type="EMBL" id="FPJE01000006">
    <property type="protein sequence ID" value="SFW36199.1"/>
    <property type="molecule type" value="Genomic_DNA"/>
</dbReference>
<evidence type="ECO:0000259" key="14">
    <source>
        <dbReference type="PROSITE" id="PS51352"/>
    </source>
</evidence>
<dbReference type="PANTHER" id="PTHR42801:SF4">
    <property type="entry name" value="AHPC_TSA FAMILY PROTEIN"/>
    <property type="match status" value="1"/>
</dbReference>
<dbReference type="CDD" id="cd03017">
    <property type="entry name" value="PRX_BCP"/>
    <property type="match status" value="1"/>
</dbReference>
<dbReference type="PANTHER" id="PTHR42801">
    <property type="entry name" value="THIOREDOXIN-DEPENDENT PEROXIDE REDUCTASE"/>
    <property type="match status" value="1"/>
</dbReference>
<evidence type="ECO:0000256" key="7">
    <source>
        <dbReference type="ARBA" id="ARBA00023157"/>
    </source>
</evidence>
<evidence type="ECO:0000256" key="9">
    <source>
        <dbReference type="ARBA" id="ARBA00032824"/>
    </source>
</evidence>
<comment type="catalytic activity">
    <reaction evidence="12">
        <text>a hydroperoxide + [thioredoxin]-dithiol = an alcohol + [thioredoxin]-disulfide + H2O</text>
        <dbReference type="Rhea" id="RHEA:62620"/>
        <dbReference type="Rhea" id="RHEA-COMP:10698"/>
        <dbReference type="Rhea" id="RHEA-COMP:10700"/>
        <dbReference type="ChEBI" id="CHEBI:15377"/>
        <dbReference type="ChEBI" id="CHEBI:29950"/>
        <dbReference type="ChEBI" id="CHEBI:30879"/>
        <dbReference type="ChEBI" id="CHEBI:35924"/>
        <dbReference type="ChEBI" id="CHEBI:50058"/>
        <dbReference type="EC" id="1.11.1.24"/>
    </reaction>
</comment>
<evidence type="ECO:0000256" key="2">
    <source>
        <dbReference type="ARBA" id="ARBA00011245"/>
    </source>
</evidence>
<dbReference type="GO" id="GO:0034599">
    <property type="term" value="P:cellular response to oxidative stress"/>
    <property type="evidence" value="ECO:0007669"/>
    <property type="project" value="TreeGrafter"/>
</dbReference>
<evidence type="ECO:0000256" key="13">
    <source>
        <dbReference type="PIRSR" id="PIRSR000239-1"/>
    </source>
</evidence>
<accession>A0A1K1NLM4</accession>
<evidence type="ECO:0000256" key="5">
    <source>
        <dbReference type="ARBA" id="ARBA00022862"/>
    </source>
</evidence>
<dbReference type="InterPro" id="IPR000866">
    <property type="entry name" value="AhpC/TSA"/>
</dbReference>
<feature type="domain" description="Thioredoxin" evidence="14">
    <location>
        <begin position="34"/>
        <end position="180"/>
    </location>
</feature>
<dbReference type="PROSITE" id="PS51352">
    <property type="entry name" value="THIOREDOXIN_2"/>
    <property type="match status" value="1"/>
</dbReference>
<evidence type="ECO:0000256" key="10">
    <source>
        <dbReference type="ARBA" id="ARBA00038489"/>
    </source>
</evidence>
<keyword evidence="8" id="KW-0676">Redox-active center</keyword>
<dbReference type="AlphaFoldDB" id="A0A1K1NLM4"/>
<evidence type="ECO:0000256" key="11">
    <source>
        <dbReference type="ARBA" id="ARBA00042639"/>
    </source>
</evidence>
<dbReference type="InterPro" id="IPR013766">
    <property type="entry name" value="Thioredoxin_domain"/>
</dbReference>
<dbReference type="InterPro" id="IPR024706">
    <property type="entry name" value="Peroxiredoxin_AhpC-typ"/>
</dbReference>
<feature type="active site" description="Cysteine sulfenic acid (-SOH) intermediate; for peroxidase activity" evidence="13">
    <location>
        <position position="77"/>
    </location>
</feature>
<dbReference type="SUPFAM" id="SSF52833">
    <property type="entry name" value="Thioredoxin-like"/>
    <property type="match status" value="1"/>
</dbReference>
<comment type="similarity">
    <text evidence="10">Belongs to the peroxiredoxin family. BCP/PrxQ subfamily.</text>
</comment>
<evidence type="ECO:0000313" key="15">
    <source>
        <dbReference type="EMBL" id="SFW36199.1"/>
    </source>
</evidence>
<comment type="subunit">
    <text evidence="2">Monomer.</text>
</comment>
<dbReference type="FunFam" id="3.40.30.10:FF:000007">
    <property type="entry name" value="Thioredoxin-dependent thiol peroxidase"/>
    <property type="match status" value="1"/>
</dbReference>
<dbReference type="Gene3D" id="3.40.30.10">
    <property type="entry name" value="Glutaredoxin"/>
    <property type="match status" value="1"/>
</dbReference>
<protein>
    <recommendedName>
        <fullName evidence="3">thioredoxin-dependent peroxiredoxin</fullName>
        <ecNumber evidence="3">1.11.1.24</ecNumber>
    </recommendedName>
    <alternativeName>
        <fullName evidence="9">Thioredoxin peroxidase</fullName>
    </alternativeName>
    <alternativeName>
        <fullName evidence="11">Thioredoxin-dependent peroxiredoxin Bcp</fullName>
    </alternativeName>
</protein>
<dbReference type="GO" id="GO:0005737">
    <property type="term" value="C:cytoplasm"/>
    <property type="evidence" value="ECO:0007669"/>
    <property type="project" value="TreeGrafter"/>
</dbReference>
<reference evidence="15 16" key="1">
    <citation type="submission" date="2016-11" db="EMBL/GenBank/DDBJ databases">
        <authorList>
            <person name="Jaros S."/>
            <person name="Januszkiewicz K."/>
            <person name="Wedrychowicz H."/>
        </authorList>
    </citation>
    <scope>NUCLEOTIDE SEQUENCE [LARGE SCALE GENOMIC DNA]</scope>
    <source>
        <strain evidence="15 16">CGMCC 1.12145</strain>
    </source>
</reference>
<evidence type="ECO:0000313" key="16">
    <source>
        <dbReference type="Proteomes" id="UP000182248"/>
    </source>
</evidence>
<name>A0A1K1NLM4_9FLAO</name>
<dbReference type="EC" id="1.11.1.24" evidence="3"/>
<dbReference type="OrthoDB" id="9112061at2"/>